<keyword evidence="1" id="KW-0472">Membrane</keyword>
<dbReference type="AlphaFoldDB" id="A0A644ZBF3"/>
<keyword evidence="1" id="KW-0812">Transmembrane</keyword>
<evidence type="ECO:0000256" key="1">
    <source>
        <dbReference type="SAM" id="Phobius"/>
    </source>
</evidence>
<feature type="transmembrane region" description="Helical" evidence="1">
    <location>
        <begin position="133"/>
        <end position="151"/>
    </location>
</feature>
<accession>A0A644ZBF3</accession>
<gene>
    <name evidence="2" type="ORF">SDC9_84672</name>
</gene>
<comment type="caution">
    <text evidence="2">The sequence shown here is derived from an EMBL/GenBank/DDBJ whole genome shotgun (WGS) entry which is preliminary data.</text>
</comment>
<reference evidence="2" key="1">
    <citation type="submission" date="2019-08" db="EMBL/GenBank/DDBJ databases">
        <authorList>
            <person name="Kucharzyk K."/>
            <person name="Murdoch R.W."/>
            <person name="Higgins S."/>
            <person name="Loffler F."/>
        </authorList>
    </citation>
    <scope>NUCLEOTIDE SEQUENCE</scope>
</reference>
<keyword evidence="1" id="KW-1133">Transmembrane helix</keyword>
<name>A0A644ZBF3_9ZZZZ</name>
<evidence type="ECO:0000313" key="2">
    <source>
        <dbReference type="EMBL" id="MPM38049.1"/>
    </source>
</evidence>
<proteinExistence type="predicted"/>
<feature type="transmembrane region" description="Helical" evidence="1">
    <location>
        <begin position="99"/>
        <end position="118"/>
    </location>
</feature>
<dbReference type="EMBL" id="VSSQ01008154">
    <property type="protein sequence ID" value="MPM38049.1"/>
    <property type="molecule type" value="Genomic_DNA"/>
</dbReference>
<protein>
    <submittedName>
        <fullName evidence="2">Uncharacterized protein</fullName>
    </submittedName>
</protein>
<sequence length="152" mass="16602">MLVMMPLMQTDFPLPVAPAISRWGIFVRFALCTTPEISRPNGTSNSLSVCFWPSITSRKDTTLTSLFGTSMPMKDLPGIGASMRISFAAKAKARSSLRFTILLTFTPTAGWISYFVTAGPRFAFVTLASTPKLANVSSSFLTFFSIVAYSFD</sequence>
<organism evidence="2">
    <name type="scientific">bioreactor metagenome</name>
    <dbReference type="NCBI Taxonomy" id="1076179"/>
    <lineage>
        <taxon>unclassified sequences</taxon>
        <taxon>metagenomes</taxon>
        <taxon>ecological metagenomes</taxon>
    </lineage>
</organism>